<dbReference type="Pfam" id="PF00857">
    <property type="entry name" value="Isochorismatase"/>
    <property type="match status" value="1"/>
</dbReference>
<gene>
    <name evidence="4" type="ORF">TPELB_15250</name>
</gene>
<evidence type="ECO:0000256" key="1">
    <source>
        <dbReference type="ARBA" id="ARBA00006336"/>
    </source>
</evidence>
<accession>A0ABZ3FDZ6</accession>
<dbReference type="Gene3D" id="3.40.50.850">
    <property type="entry name" value="Isochorismatase-like"/>
    <property type="match status" value="1"/>
</dbReference>
<keyword evidence="2" id="KW-0378">Hydrolase</keyword>
<dbReference type="InterPro" id="IPR000868">
    <property type="entry name" value="Isochorismatase-like_dom"/>
</dbReference>
<feature type="domain" description="Isochorismatase-like" evidence="3">
    <location>
        <begin position="2"/>
        <end position="138"/>
    </location>
</feature>
<proteinExistence type="inferred from homology"/>
<reference evidence="4 5" key="1">
    <citation type="submission" date="2024-04" db="EMBL/GenBank/DDBJ databases">
        <title>Isolation and characterization of novel acetogenic strains of the genera Terrisporobacter and Acetoanaerobium.</title>
        <authorList>
            <person name="Boeer T."/>
            <person name="Schueler M.A."/>
            <person name="Lueschen A."/>
            <person name="Eysell L."/>
            <person name="Droege J."/>
            <person name="Heinemann M."/>
            <person name="Engelhardt L."/>
            <person name="Basen M."/>
            <person name="Daniel R."/>
        </authorList>
    </citation>
    <scope>NUCLEOTIDE SEQUENCE [LARGE SCALE GENOMIC DNA]</scope>
    <source>
        <strain evidence="4 5">ELB</strain>
    </source>
</reference>
<organism evidence="4 5">
    <name type="scientific">Terrisporobacter petrolearius</name>
    <dbReference type="NCBI Taxonomy" id="1460447"/>
    <lineage>
        <taxon>Bacteria</taxon>
        <taxon>Bacillati</taxon>
        <taxon>Bacillota</taxon>
        <taxon>Clostridia</taxon>
        <taxon>Peptostreptococcales</taxon>
        <taxon>Peptostreptococcaceae</taxon>
        <taxon>Terrisporobacter</taxon>
    </lineage>
</organism>
<dbReference type="InterPro" id="IPR036380">
    <property type="entry name" value="Isochorismatase-like_sf"/>
</dbReference>
<evidence type="ECO:0000313" key="5">
    <source>
        <dbReference type="Proteomes" id="UP001477947"/>
    </source>
</evidence>
<sequence length="174" mass="20251">MVLLVVDTQKLLVNSELYNFENFVKNIRQLIDTSRRNNIEVVYVIHDDGVESDLTEGKDGFEVYEEFKPMEHEKVFVKNVNSSFRGTGLLEYLREKNEKDIIVVGLQTDKCIDATIKCGFEHGLNMIVPSHTNSTIDNDFFNGEQSHKYYNEFMWKDRYAKCISIGEVVNMLKH</sequence>
<dbReference type="EMBL" id="CP154622">
    <property type="protein sequence ID" value="XAM41214.1"/>
    <property type="molecule type" value="Genomic_DNA"/>
</dbReference>
<dbReference type="Proteomes" id="UP001477947">
    <property type="component" value="Chromosome"/>
</dbReference>
<name>A0ABZ3FDZ6_9FIRM</name>
<dbReference type="RefSeq" id="WP_343339176.1">
    <property type="nucleotide sequence ID" value="NZ_CP154622.1"/>
</dbReference>
<protein>
    <recommendedName>
        <fullName evidence="3">Isochorismatase-like domain-containing protein</fullName>
    </recommendedName>
</protein>
<dbReference type="InterPro" id="IPR050272">
    <property type="entry name" value="Isochorismatase-like_hydrls"/>
</dbReference>
<dbReference type="PANTHER" id="PTHR43540">
    <property type="entry name" value="PEROXYUREIDOACRYLATE/UREIDOACRYLATE AMIDOHYDROLASE-RELATED"/>
    <property type="match status" value="1"/>
</dbReference>
<comment type="similarity">
    <text evidence="1">Belongs to the isochorismatase family.</text>
</comment>
<dbReference type="PANTHER" id="PTHR43540:SF14">
    <property type="entry name" value="ISOCHORISMATASE"/>
    <property type="match status" value="1"/>
</dbReference>
<evidence type="ECO:0000313" key="4">
    <source>
        <dbReference type="EMBL" id="XAM41214.1"/>
    </source>
</evidence>
<dbReference type="CDD" id="cd01014">
    <property type="entry name" value="nicotinamidase_related"/>
    <property type="match status" value="1"/>
</dbReference>
<evidence type="ECO:0000256" key="2">
    <source>
        <dbReference type="ARBA" id="ARBA00022801"/>
    </source>
</evidence>
<evidence type="ECO:0000259" key="3">
    <source>
        <dbReference type="Pfam" id="PF00857"/>
    </source>
</evidence>
<keyword evidence="5" id="KW-1185">Reference proteome</keyword>
<dbReference type="SUPFAM" id="SSF52499">
    <property type="entry name" value="Isochorismatase-like hydrolases"/>
    <property type="match status" value="1"/>
</dbReference>